<evidence type="ECO:0000313" key="3">
    <source>
        <dbReference type="Proteomes" id="UP000266177"/>
    </source>
</evidence>
<keyword evidence="1" id="KW-0812">Transmembrane</keyword>
<keyword evidence="1" id="KW-1133">Transmembrane helix</keyword>
<gene>
    <name evidence="2" type="ORF">DQX05_15930</name>
</gene>
<reference evidence="2 3" key="1">
    <citation type="submission" date="2018-09" db="EMBL/GenBank/DDBJ databases">
        <title>Paenibacillus SK2017-BO5.</title>
        <authorList>
            <person name="Piskunova J.V."/>
            <person name="Dubiley S.A."/>
            <person name="Severinov K.V."/>
        </authorList>
    </citation>
    <scope>NUCLEOTIDE SEQUENCE [LARGE SCALE GENOMIC DNA]</scope>
    <source>
        <strain evidence="2 3">BO5</strain>
    </source>
</reference>
<evidence type="ECO:0000256" key="1">
    <source>
        <dbReference type="SAM" id="Phobius"/>
    </source>
</evidence>
<dbReference type="InterPro" id="IPR036166">
    <property type="entry name" value="YxeA-like_sf"/>
</dbReference>
<comment type="caution">
    <text evidence="2">The sequence shown here is derived from an EMBL/GenBank/DDBJ whole genome shotgun (WGS) entry which is preliminary data.</text>
</comment>
<protein>
    <submittedName>
        <fullName evidence="2">YxeA family protein</fullName>
    </submittedName>
</protein>
<dbReference type="NCBIfam" id="TIGR01655">
    <property type="entry name" value="yxeA_fam"/>
    <property type="match status" value="1"/>
</dbReference>
<dbReference type="Proteomes" id="UP000266177">
    <property type="component" value="Unassembled WGS sequence"/>
</dbReference>
<dbReference type="InterPro" id="IPR006542">
    <property type="entry name" value="DUF1093"/>
</dbReference>
<name>A0A3A3GF91_PANTH</name>
<dbReference type="Pfam" id="PF06486">
    <property type="entry name" value="DUF1093"/>
    <property type="match status" value="1"/>
</dbReference>
<dbReference type="RefSeq" id="WP_119794548.1">
    <property type="nucleotide sequence ID" value="NZ_QYZD01000014.1"/>
</dbReference>
<accession>A0A3A3GF91</accession>
<proteinExistence type="predicted"/>
<dbReference type="Gene3D" id="2.40.50.480">
    <property type="match status" value="1"/>
</dbReference>
<organism evidence="2 3">
    <name type="scientific">Paenibacillus thiaminolyticus</name>
    <name type="common">Bacillus thiaminolyticus</name>
    <dbReference type="NCBI Taxonomy" id="49283"/>
    <lineage>
        <taxon>Bacteria</taxon>
        <taxon>Bacillati</taxon>
        <taxon>Bacillota</taxon>
        <taxon>Bacilli</taxon>
        <taxon>Bacillales</taxon>
        <taxon>Paenibacillaceae</taxon>
        <taxon>Paenibacillus</taxon>
    </lineage>
</organism>
<feature type="transmembrane region" description="Helical" evidence="1">
    <location>
        <begin position="6"/>
        <end position="27"/>
    </location>
</feature>
<sequence>MKKFTIIIVSIVVVASIVVAGFLIFGVDAAKMKAEWGTTKMYVHITENGKEETIGADTKDPFSRYYYTLTAYDEHGNEATVSFSAHKNLRLDSFLLVYVKDGEDGSGIRDIGRYDEVTKEDIPVKAREQLGVE</sequence>
<dbReference type="SUPFAM" id="SSF159121">
    <property type="entry name" value="BC4932-like"/>
    <property type="match status" value="1"/>
</dbReference>
<dbReference type="PANTHER" id="PTHR36433">
    <property type="entry name" value="HYPOTHETICAL CYTOSOLIC PROTEIN"/>
    <property type="match status" value="1"/>
</dbReference>
<keyword evidence="1" id="KW-0472">Membrane</keyword>
<dbReference type="PANTHER" id="PTHR36433:SF2">
    <property type="entry name" value="YXEA FAMILY PROTEIN"/>
    <property type="match status" value="1"/>
</dbReference>
<dbReference type="AlphaFoldDB" id="A0A3A3GF91"/>
<dbReference type="OrthoDB" id="8719215at2"/>
<evidence type="ECO:0000313" key="2">
    <source>
        <dbReference type="EMBL" id="RJG22738.1"/>
    </source>
</evidence>
<dbReference type="EMBL" id="QYZD01000014">
    <property type="protein sequence ID" value="RJG22738.1"/>
    <property type="molecule type" value="Genomic_DNA"/>
</dbReference>